<reference evidence="9 10" key="1">
    <citation type="submission" date="2016-09" db="EMBL/GenBank/DDBJ databases">
        <authorList>
            <person name="Doonan J."/>
            <person name="Pachebat J.A."/>
            <person name="Golyshin P.N."/>
            <person name="Denman S."/>
            <person name="Mcdonald J.E."/>
        </authorList>
    </citation>
    <scope>NUCLEOTIDE SEQUENCE [LARGE SCALE GENOMIC DNA]</scope>
    <source>
        <strain evidence="9 10">NCPPB 3934</strain>
    </source>
</reference>
<keyword evidence="4" id="KW-0997">Cell inner membrane</keyword>
<evidence type="ECO:0000256" key="1">
    <source>
        <dbReference type="ARBA" id="ARBA00004429"/>
    </source>
</evidence>
<proteinExistence type="inferred from homology"/>
<keyword evidence="5 8" id="KW-0812">Transmembrane</keyword>
<dbReference type="RefSeq" id="WP_170158989.1">
    <property type="nucleotide sequence ID" value="NZ_MJLZ01000090.1"/>
</dbReference>
<organism evidence="9 10">
    <name type="scientific">Brenneria alni</name>
    <dbReference type="NCBI Taxonomy" id="71656"/>
    <lineage>
        <taxon>Bacteria</taxon>
        <taxon>Pseudomonadati</taxon>
        <taxon>Pseudomonadota</taxon>
        <taxon>Gammaproteobacteria</taxon>
        <taxon>Enterobacterales</taxon>
        <taxon>Pectobacteriaceae</taxon>
        <taxon>Brenneria</taxon>
    </lineage>
</organism>
<dbReference type="Proteomes" id="UP000285648">
    <property type="component" value="Unassembled WGS sequence"/>
</dbReference>
<comment type="caution">
    <text evidence="9">The sequence shown here is derived from an EMBL/GenBank/DDBJ whole genome shotgun (WGS) entry which is preliminary data.</text>
</comment>
<comment type="similarity">
    <text evidence="2">Belongs to the GhoT/OrtT toxin family.</text>
</comment>
<evidence type="ECO:0000256" key="7">
    <source>
        <dbReference type="ARBA" id="ARBA00023136"/>
    </source>
</evidence>
<dbReference type="Pfam" id="PF10753">
    <property type="entry name" value="Toxin_GhoT_OrtT"/>
    <property type="match status" value="1"/>
</dbReference>
<gene>
    <name evidence="9" type="ORF">BIY29_18975</name>
</gene>
<evidence type="ECO:0000256" key="2">
    <source>
        <dbReference type="ARBA" id="ARBA00010408"/>
    </source>
</evidence>
<evidence type="ECO:0000313" key="10">
    <source>
        <dbReference type="Proteomes" id="UP000285648"/>
    </source>
</evidence>
<name>A0A421DIW8_9GAMM</name>
<feature type="transmembrane region" description="Helical" evidence="8">
    <location>
        <begin position="20"/>
        <end position="39"/>
    </location>
</feature>
<dbReference type="AlphaFoldDB" id="A0A421DIW8"/>
<evidence type="ECO:0000256" key="5">
    <source>
        <dbReference type="ARBA" id="ARBA00022692"/>
    </source>
</evidence>
<keyword evidence="3" id="KW-1003">Cell membrane</keyword>
<dbReference type="EMBL" id="MJLZ01000090">
    <property type="protein sequence ID" value="RLM17722.1"/>
    <property type="molecule type" value="Genomic_DNA"/>
</dbReference>
<evidence type="ECO:0000256" key="4">
    <source>
        <dbReference type="ARBA" id="ARBA00022519"/>
    </source>
</evidence>
<dbReference type="InterPro" id="IPR019689">
    <property type="entry name" value="Toxin_GhoT/OrtT"/>
</dbReference>
<evidence type="ECO:0000256" key="6">
    <source>
        <dbReference type="ARBA" id="ARBA00022989"/>
    </source>
</evidence>
<evidence type="ECO:0008006" key="11">
    <source>
        <dbReference type="Google" id="ProtNLM"/>
    </source>
</evidence>
<sequence length="72" mass="8392">MQAHQKQKEINVQHQTLWELIKLIYFIGFAISILVTFLLSKDKSLTIRFLTSLLIGLTWPLSFPVVLLFSIF</sequence>
<keyword evidence="7 8" id="KW-0472">Membrane</keyword>
<dbReference type="GO" id="GO:0005886">
    <property type="term" value="C:plasma membrane"/>
    <property type="evidence" value="ECO:0007669"/>
    <property type="project" value="UniProtKB-SubCell"/>
</dbReference>
<accession>A0A421DIW8</accession>
<keyword evidence="6 8" id="KW-1133">Transmembrane helix</keyword>
<feature type="transmembrane region" description="Helical" evidence="8">
    <location>
        <begin position="45"/>
        <end position="69"/>
    </location>
</feature>
<evidence type="ECO:0000313" key="9">
    <source>
        <dbReference type="EMBL" id="RLM17722.1"/>
    </source>
</evidence>
<comment type="subcellular location">
    <subcellularLocation>
        <location evidence="1">Cell inner membrane</location>
        <topology evidence="1">Multi-pass membrane protein</topology>
    </subcellularLocation>
</comment>
<evidence type="ECO:0000256" key="8">
    <source>
        <dbReference type="SAM" id="Phobius"/>
    </source>
</evidence>
<protein>
    <recommendedName>
        <fullName evidence="11">DUF2566 domain-containing protein</fullName>
    </recommendedName>
</protein>
<keyword evidence="10" id="KW-1185">Reference proteome</keyword>
<evidence type="ECO:0000256" key="3">
    <source>
        <dbReference type="ARBA" id="ARBA00022475"/>
    </source>
</evidence>